<evidence type="ECO:0000313" key="1">
    <source>
        <dbReference type="EMBL" id="MBW95205.1"/>
    </source>
</evidence>
<protein>
    <submittedName>
        <fullName evidence="1">Uncharacterized protein MANES_04G135600</fullName>
    </submittedName>
</protein>
<dbReference type="EMBL" id="GGEC01014722">
    <property type="protein sequence ID" value="MBW95205.1"/>
    <property type="molecule type" value="Transcribed_RNA"/>
</dbReference>
<reference evidence="1" key="1">
    <citation type="submission" date="2018-02" db="EMBL/GenBank/DDBJ databases">
        <title>Rhizophora mucronata_Transcriptome.</title>
        <authorList>
            <person name="Meera S.P."/>
            <person name="Sreeshan A."/>
            <person name="Augustine A."/>
        </authorList>
    </citation>
    <scope>NUCLEOTIDE SEQUENCE</scope>
    <source>
        <tissue evidence="1">Leaf</tissue>
    </source>
</reference>
<proteinExistence type="predicted"/>
<name>A0A2P2JP04_RHIMU</name>
<accession>A0A2P2JP04</accession>
<organism evidence="1">
    <name type="scientific">Rhizophora mucronata</name>
    <name type="common">Asiatic mangrove</name>
    <dbReference type="NCBI Taxonomy" id="61149"/>
    <lineage>
        <taxon>Eukaryota</taxon>
        <taxon>Viridiplantae</taxon>
        <taxon>Streptophyta</taxon>
        <taxon>Embryophyta</taxon>
        <taxon>Tracheophyta</taxon>
        <taxon>Spermatophyta</taxon>
        <taxon>Magnoliopsida</taxon>
        <taxon>eudicotyledons</taxon>
        <taxon>Gunneridae</taxon>
        <taxon>Pentapetalae</taxon>
        <taxon>rosids</taxon>
        <taxon>fabids</taxon>
        <taxon>Malpighiales</taxon>
        <taxon>Rhizophoraceae</taxon>
        <taxon>Rhizophora</taxon>
    </lineage>
</organism>
<sequence length="12" mass="1545">MFLLLCNFFKRL</sequence>